<proteinExistence type="predicted"/>
<organism evidence="1 2">
    <name type="scientific">Penicillium brasilianum</name>
    <dbReference type="NCBI Taxonomy" id="104259"/>
    <lineage>
        <taxon>Eukaryota</taxon>
        <taxon>Fungi</taxon>
        <taxon>Dikarya</taxon>
        <taxon>Ascomycota</taxon>
        <taxon>Pezizomycotina</taxon>
        <taxon>Eurotiomycetes</taxon>
        <taxon>Eurotiomycetidae</taxon>
        <taxon>Eurotiales</taxon>
        <taxon>Aspergillaceae</taxon>
        <taxon>Penicillium</taxon>
    </lineage>
</organism>
<sequence length="67" mass="7535">MENPLLPPNTLILGHGWSLQSQTSLPGYALDKFPLNFNVTKRDWHIFRAESPGDDTDTVALDDQRIA</sequence>
<dbReference type="STRING" id="104259.A0A0F7TWF8"/>
<keyword evidence="2" id="KW-1185">Reference proteome</keyword>
<evidence type="ECO:0000313" key="2">
    <source>
        <dbReference type="Proteomes" id="UP000042958"/>
    </source>
</evidence>
<evidence type="ECO:0000313" key="1">
    <source>
        <dbReference type="EMBL" id="CEJ59745.1"/>
    </source>
</evidence>
<dbReference type="AlphaFoldDB" id="A0A0F7TWF8"/>
<dbReference type="EMBL" id="CDHK01000007">
    <property type="protein sequence ID" value="CEJ59745.1"/>
    <property type="molecule type" value="Genomic_DNA"/>
</dbReference>
<accession>A0A0F7TWF8</accession>
<name>A0A0F7TWF8_PENBI</name>
<protein>
    <submittedName>
        <fullName evidence="1">Uncharacterized protein</fullName>
    </submittedName>
</protein>
<reference evidence="2" key="1">
    <citation type="journal article" date="2015" name="Genome Announc.">
        <title>Draft genome sequence of the fungus Penicillium brasilianum MG11.</title>
        <authorList>
            <person name="Horn F."/>
            <person name="Linde J."/>
            <person name="Mattern D.J."/>
            <person name="Walther G."/>
            <person name="Guthke R."/>
            <person name="Brakhage A.A."/>
            <person name="Valiante V."/>
        </authorList>
    </citation>
    <scope>NUCLEOTIDE SEQUENCE [LARGE SCALE GENOMIC DNA]</scope>
    <source>
        <strain evidence="2">MG11</strain>
    </source>
</reference>
<gene>
    <name evidence="1" type="ORF">PMG11_08356</name>
</gene>
<dbReference type="OrthoDB" id="10036721at2759"/>
<dbReference type="Proteomes" id="UP000042958">
    <property type="component" value="Unassembled WGS sequence"/>
</dbReference>